<evidence type="ECO:0000313" key="1">
    <source>
        <dbReference type="EMBL" id="KAG0472248.1"/>
    </source>
</evidence>
<reference evidence="1 2" key="1">
    <citation type="journal article" date="2020" name="Nat. Food">
        <title>A phased Vanilla planifolia genome enables genetic improvement of flavour and production.</title>
        <authorList>
            <person name="Hasing T."/>
            <person name="Tang H."/>
            <person name="Brym M."/>
            <person name="Khazi F."/>
            <person name="Huang T."/>
            <person name="Chambers A.H."/>
        </authorList>
    </citation>
    <scope>NUCLEOTIDE SEQUENCE [LARGE SCALE GENOMIC DNA]</scope>
    <source>
        <tissue evidence="1">Leaf</tissue>
    </source>
</reference>
<dbReference type="AlphaFoldDB" id="A0A835QPE8"/>
<dbReference type="EMBL" id="JADCNM010000008">
    <property type="protein sequence ID" value="KAG0472248.1"/>
    <property type="molecule type" value="Genomic_DNA"/>
</dbReference>
<proteinExistence type="predicted"/>
<dbReference type="Proteomes" id="UP000639772">
    <property type="component" value="Unassembled WGS sequence"/>
</dbReference>
<evidence type="ECO:0000313" key="2">
    <source>
        <dbReference type="Proteomes" id="UP000639772"/>
    </source>
</evidence>
<protein>
    <submittedName>
        <fullName evidence="1">Uncharacterized protein</fullName>
    </submittedName>
</protein>
<name>A0A835QPE8_VANPL</name>
<sequence length="63" mass="6810">MCIRRVASGGHRCRDLPASGYSPGGRTWASFSRLIWACWADTANAENGARMAPLSFRDPLLGA</sequence>
<organism evidence="1 2">
    <name type="scientific">Vanilla planifolia</name>
    <name type="common">Vanilla</name>
    <dbReference type="NCBI Taxonomy" id="51239"/>
    <lineage>
        <taxon>Eukaryota</taxon>
        <taxon>Viridiplantae</taxon>
        <taxon>Streptophyta</taxon>
        <taxon>Embryophyta</taxon>
        <taxon>Tracheophyta</taxon>
        <taxon>Spermatophyta</taxon>
        <taxon>Magnoliopsida</taxon>
        <taxon>Liliopsida</taxon>
        <taxon>Asparagales</taxon>
        <taxon>Orchidaceae</taxon>
        <taxon>Vanilloideae</taxon>
        <taxon>Vanilleae</taxon>
        <taxon>Vanilla</taxon>
    </lineage>
</organism>
<gene>
    <name evidence="1" type="ORF">HPP92_016794</name>
</gene>
<comment type="caution">
    <text evidence="1">The sequence shown here is derived from an EMBL/GenBank/DDBJ whole genome shotgun (WGS) entry which is preliminary data.</text>
</comment>
<accession>A0A835QPE8</accession>